<dbReference type="EMBL" id="KV417710">
    <property type="protein sequence ID" value="KZP08958.1"/>
    <property type="molecule type" value="Genomic_DNA"/>
</dbReference>
<proteinExistence type="predicted"/>
<protein>
    <submittedName>
        <fullName evidence="1">Uncharacterized protein</fullName>
    </submittedName>
</protein>
<reference evidence="1 2" key="1">
    <citation type="journal article" date="2016" name="Mol. Biol. Evol.">
        <title>Comparative Genomics of Early-Diverging Mushroom-Forming Fungi Provides Insights into the Origins of Lignocellulose Decay Capabilities.</title>
        <authorList>
            <person name="Nagy L.G."/>
            <person name="Riley R."/>
            <person name="Tritt A."/>
            <person name="Adam C."/>
            <person name="Daum C."/>
            <person name="Floudas D."/>
            <person name="Sun H."/>
            <person name="Yadav J.S."/>
            <person name="Pangilinan J."/>
            <person name="Larsson K.H."/>
            <person name="Matsuura K."/>
            <person name="Barry K."/>
            <person name="Labutti K."/>
            <person name="Kuo R."/>
            <person name="Ohm R.A."/>
            <person name="Bhattacharya S.S."/>
            <person name="Shirouzu T."/>
            <person name="Yoshinaga Y."/>
            <person name="Martin F.M."/>
            <person name="Grigoriev I.V."/>
            <person name="Hibbett D.S."/>
        </authorList>
    </citation>
    <scope>NUCLEOTIDE SEQUENCE [LARGE SCALE GENOMIC DNA]</scope>
    <source>
        <strain evidence="1 2">CBS 109695</strain>
    </source>
</reference>
<accession>A0A165XW67</accession>
<evidence type="ECO:0000313" key="1">
    <source>
        <dbReference type="EMBL" id="KZP08958.1"/>
    </source>
</evidence>
<keyword evidence="2" id="KW-1185">Reference proteome</keyword>
<sequence length="183" mass="20991">MLGYGDYGLDDHIGAFLQWRNTLDPETDEPFIKPVALAREILGKVNAEDRELSTDLMGSTAGRLYVELVHVYLEDTCRHYLMAQAHAPQSMRSQCRYTASPVMSCDSWAAADDTPPPQWVDKHKLSTVQFDVQRIDLMTPIYRDYAYLADNLAQKSRILTWCEDLIIEPPLESRPRKSQRRAD</sequence>
<evidence type="ECO:0000313" key="2">
    <source>
        <dbReference type="Proteomes" id="UP000076532"/>
    </source>
</evidence>
<organism evidence="1 2">
    <name type="scientific">Athelia psychrophila</name>
    <dbReference type="NCBI Taxonomy" id="1759441"/>
    <lineage>
        <taxon>Eukaryota</taxon>
        <taxon>Fungi</taxon>
        <taxon>Dikarya</taxon>
        <taxon>Basidiomycota</taxon>
        <taxon>Agaricomycotina</taxon>
        <taxon>Agaricomycetes</taxon>
        <taxon>Agaricomycetidae</taxon>
        <taxon>Atheliales</taxon>
        <taxon>Atheliaceae</taxon>
        <taxon>Athelia</taxon>
    </lineage>
</organism>
<dbReference type="Proteomes" id="UP000076532">
    <property type="component" value="Unassembled WGS sequence"/>
</dbReference>
<dbReference type="AlphaFoldDB" id="A0A165XW67"/>
<name>A0A165XW67_9AGAM</name>
<gene>
    <name evidence="1" type="ORF">FIBSPDRAFT_964315</name>
</gene>